<organism evidence="2 3">
    <name type="scientific">Salinispira pacifica</name>
    <dbReference type="NCBI Taxonomy" id="1307761"/>
    <lineage>
        <taxon>Bacteria</taxon>
        <taxon>Pseudomonadati</taxon>
        <taxon>Spirochaetota</taxon>
        <taxon>Spirochaetia</taxon>
        <taxon>Spirochaetales</taxon>
        <taxon>Spirochaetaceae</taxon>
        <taxon>Salinispira</taxon>
    </lineage>
</organism>
<dbReference type="PROSITE" id="PS51186">
    <property type="entry name" value="GNAT"/>
    <property type="match status" value="1"/>
</dbReference>
<dbReference type="STRING" id="1307761.L21SP2_1533"/>
<reference evidence="2 3" key="1">
    <citation type="journal article" date="2015" name="Stand. Genomic Sci.">
        <title>Complete genome sequence and description of Salinispira pacifica gen. nov., sp. nov., a novel spirochaete isolated form a hypersaline microbial mat.</title>
        <authorList>
            <person name="Ben Hania W."/>
            <person name="Joseph M."/>
            <person name="Schumann P."/>
            <person name="Bunk B."/>
            <person name="Fiebig A."/>
            <person name="Sproer C."/>
            <person name="Klenk H.P."/>
            <person name="Fardeau M.L."/>
            <person name="Spring S."/>
        </authorList>
    </citation>
    <scope>NUCLEOTIDE SEQUENCE [LARGE SCALE GENOMIC DNA]</scope>
    <source>
        <strain evidence="2 3">L21-RPul-D2</strain>
    </source>
</reference>
<evidence type="ECO:0000313" key="2">
    <source>
        <dbReference type="EMBL" id="AHC14926.1"/>
    </source>
</evidence>
<dbReference type="AlphaFoldDB" id="V5WID0"/>
<dbReference type="HOGENOM" id="CLU_013985_3_6_12"/>
<dbReference type="eggNOG" id="COG1670">
    <property type="taxonomic scope" value="Bacteria"/>
</dbReference>
<dbReference type="RefSeq" id="WP_024267846.1">
    <property type="nucleotide sequence ID" value="NC_023035.1"/>
</dbReference>
<dbReference type="PATRIC" id="fig|1307761.3.peg.1528"/>
<dbReference type="InterPro" id="IPR000182">
    <property type="entry name" value="GNAT_dom"/>
</dbReference>
<feature type="domain" description="N-acetyltransferase" evidence="1">
    <location>
        <begin position="12"/>
        <end position="178"/>
    </location>
</feature>
<dbReference type="Proteomes" id="UP000018680">
    <property type="component" value="Chromosome"/>
</dbReference>
<dbReference type="InterPro" id="IPR016181">
    <property type="entry name" value="Acyl_CoA_acyltransferase"/>
</dbReference>
<dbReference type="Gene3D" id="3.40.630.30">
    <property type="match status" value="1"/>
</dbReference>
<proteinExistence type="predicted"/>
<evidence type="ECO:0000259" key="1">
    <source>
        <dbReference type="PROSITE" id="PS51186"/>
    </source>
</evidence>
<protein>
    <submittedName>
        <fullName evidence="2">GNAT family acetyltransferase</fullName>
    </submittedName>
</protein>
<accession>V5WID0</accession>
<keyword evidence="2" id="KW-0808">Transferase</keyword>
<name>V5WID0_9SPIO</name>
<keyword evidence="3" id="KW-1185">Reference proteome</keyword>
<dbReference type="KEGG" id="slr:L21SP2_1533"/>
<evidence type="ECO:0000313" key="3">
    <source>
        <dbReference type="Proteomes" id="UP000018680"/>
    </source>
</evidence>
<dbReference type="OrthoDB" id="9798081at2"/>
<dbReference type="PANTHER" id="PTHR43792">
    <property type="entry name" value="GNAT FAMILY, PUTATIVE (AFU_ORTHOLOGUE AFUA_3G00765)-RELATED-RELATED"/>
    <property type="match status" value="1"/>
</dbReference>
<dbReference type="Pfam" id="PF13302">
    <property type="entry name" value="Acetyltransf_3"/>
    <property type="match status" value="1"/>
</dbReference>
<sequence>MESDLYLETDRLIIRNHRLDDWEDLYEYLSIPEIYRFEPGKPLTREEAKIINRQRCESDVFLVVELKQKQKMIGHLYTARLKPDVFMTWELGYIFHPLYQNRGYCSEAAAAYCRYAFTTLRAHKVTAFCNPLNAPSWKVLENIGMEREGHIRQKAFFRTDERGNPIWHDAYAYGILNPLHV</sequence>
<dbReference type="GO" id="GO:0016747">
    <property type="term" value="F:acyltransferase activity, transferring groups other than amino-acyl groups"/>
    <property type="evidence" value="ECO:0007669"/>
    <property type="project" value="InterPro"/>
</dbReference>
<dbReference type="EMBL" id="CP006939">
    <property type="protein sequence ID" value="AHC14926.1"/>
    <property type="molecule type" value="Genomic_DNA"/>
</dbReference>
<dbReference type="SUPFAM" id="SSF55729">
    <property type="entry name" value="Acyl-CoA N-acyltransferases (Nat)"/>
    <property type="match status" value="1"/>
</dbReference>
<gene>
    <name evidence="2" type="ORF">L21SP2_1533</name>
</gene>
<dbReference type="InterPro" id="IPR051531">
    <property type="entry name" value="N-acetyltransferase"/>
</dbReference>
<dbReference type="PANTHER" id="PTHR43792:SF1">
    <property type="entry name" value="N-ACETYLTRANSFERASE DOMAIN-CONTAINING PROTEIN"/>
    <property type="match status" value="1"/>
</dbReference>